<dbReference type="InterPro" id="IPR037171">
    <property type="entry name" value="NagB/RpiA_transferase-like"/>
</dbReference>
<dbReference type="InterPro" id="IPR006148">
    <property type="entry name" value="Glc/Gal-6P_isomerase"/>
</dbReference>
<dbReference type="InterPro" id="IPR004547">
    <property type="entry name" value="Glucosamine6P_isomerase"/>
</dbReference>
<protein>
    <recommendedName>
        <fullName evidence="6">Glucosamine-6-phosphate isomerase</fullName>
        <ecNumber evidence="6">3.5.99.6</ecNumber>
    </recommendedName>
    <alternativeName>
        <fullName evidence="6">Glucosamine-6-phosphate isomerase</fullName>
    </alternativeName>
</protein>
<dbReference type="CDD" id="cd01399">
    <property type="entry name" value="GlcN6P_deaminase"/>
    <property type="match status" value="1"/>
</dbReference>
<dbReference type="PANTHER" id="PTHR11280:SF5">
    <property type="entry name" value="GLUCOSAMINE-6-PHOSPHATE ISOMERASE"/>
    <property type="match status" value="1"/>
</dbReference>
<dbReference type="EC" id="3.5.99.6" evidence="6"/>
<comment type="similarity">
    <text evidence="2 6">Belongs to the glucosamine/galactosamine-6-phosphate isomerase family.</text>
</comment>
<dbReference type="EMBL" id="JANBVN010000048">
    <property type="protein sequence ID" value="KAJ9156934.1"/>
    <property type="molecule type" value="Genomic_DNA"/>
</dbReference>
<keyword evidence="3 6" id="KW-0378">Hydrolase</keyword>
<evidence type="ECO:0000256" key="3">
    <source>
        <dbReference type="ARBA" id="ARBA00022801"/>
    </source>
</evidence>
<dbReference type="SUPFAM" id="SSF100950">
    <property type="entry name" value="NagB/RpiA/CoA transferase-like"/>
    <property type="match status" value="1"/>
</dbReference>
<organism evidence="9 10">
    <name type="scientific">Coniochaeta hoffmannii</name>
    <dbReference type="NCBI Taxonomy" id="91930"/>
    <lineage>
        <taxon>Eukaryota</taxon>
        <taxon>Fungi</taxon>
        <taxon>Dikarya</taxon>
        <taxon>Ascomycota</taxon>
        <taxon>Pezizomycotina</taxon>
        <taxon>Sordariomycetes</taxon>
        <taxon>Sordariomycetidae</taxon>
        <taxon>Coniochaetales</taxon>
        <taxon>Coniochaetaceae</taxon>
        <taxon>Coniochaeta</taxon>
    </lineage>
</organism>
<dbReference type="Pfam" id="PF01182">
    <property type="entry name" value="Glucosamine_iso"/>
    <property type="match status" value="1"/>
</dbReference>
<feature type="compositionally biased region" description="Polar residues" evidence="7">
    <location>
        <begin position="302"/>
        <end position="312"/>
    </location>
</feature>
<sequence length="372" mass="40739">MRLIIRDKPEAASAYVANYIIDRIKHFAPTPAHPFVLGLPTGSSPLGVYRILVEKYKAGEISFENVVTFNMDEYIGIPRDHPESYHSFMWKHFFSHVNIHPNNVNILNGNAPNLEAECVEYEAKIKRVGGIDLFLAGIGEDGHIAFNEPGSSLASRTRVKTLAYDTILANSRFFGNDLDKVPKMALTVGVQTVLEAREVVVIILGARKALALQRCIEQGVNHMWTLSSLQLHPHPMIVCDEDATLELQVKTVKYFKSIEQVALAQGFEQILSSKVRTGPGPETVVQHPREAVNGNGGDDSPTVLSPQPTTSRLLRASSPAREYPVRSSHSPDVGGSDDLVPDRMASRIPEPGLAQRLTPTPEAQSRVGAVGA</sequence>
<dbReference type="GO" id="GO:0006043">
    <property type="term" value="P:glucosamine catabolic process"/>
    <property type="evidence" value="ECO:0007669"/>
    <property type="project" value="TreeGrafter"/>
</dbReference>
<gene>
    <name evidence="9" type="ORF">NKR19_g4046</name>
</gene>
<dbReference type="GO" id="GO:0016853">
    <property type="term" value="F:isomerase activity"/>
    <property type="evidence" value="ECO:0007669"/>
    <property type="project" value="UniProtKB-KW"/>
</dbReference>
<dbReference type="GO" id="GO:0004342">
    <property type="term" value="F:glucosamine-6-phosphate deaminase activity"/>
    <property type="evidence" value="ECO:0007669"/>
    <property type="project" value="UniProtKB-UniRule"/>
</dbReference>
<dbReference type="GO" id="GO:0019262">
    <property type="term" value="P:N-acetylneuraminate catabolic process"/>
    <property type="evidence" value="ECO:0007669"/>
    <property type="project" value="TreeGrafter"/>
</dbReference>
<dbReference type="Proteomes" id="UP001174691">
    <property type="component" value="Unassembled WGS sequence"/>
</dbReference>
<feature type="region of interest" description="Disordered" evidence="7">
    <location>
        <begin position="278"/>
        <end position="372"/>
    </location>
</feature>
<evidence type="ECO:0000313" key="10">
    <source>
        <dbReference type="Proteomes" id="UP001174691"/>
    </source>
</evidence>
<dbReference type="HAMAP" id="MF_01241">
    <property type="entry name" value="GlcN6P_deamin"/>
    <property type="match status" value="1"/>
</dbReference>
<evidence type="ECO:0000256" key="4">
    <source>
        <dbReference type="ARBA" id="ARBA00023277"/>
    </source>
</evidence>
<dbReference type="GO" id="GO:0042802">
    <property type="term" value="F:identical protein binding"/>
    <property type="evidence" value="ECO:0007669"/>
    <property type="project" value="TreeGrafter"/>
</dbReference>
<comment type="function">
    <text evidence="5">Catalyzes the reversible conversion of alpha-D-glucosamine 6-phosphate (GlcN-6P) into beta-D-fructose 6-phosphate (Fru-6P) and ammonium ion, a regulatory reaction step in de novo uridine diphosphate-N-acetyl-alpha-D-glucosamine (UDP-GlcNAc) biosynthesis via hexosamine pathway.</text>
</comment>
<evidence type="ECO:0000256" key="1">
    <source>
        <dbReference type="ARBA" id="ARBA00000644"/>
    </source>
</evidence>
<keyword evidence="10" id="KW-1185">Reference proteome</keyword>
<dbReference type="InterPro" id="IPR018321">
    <property type="entry name" value="Glucosamine6P_isomerase_CS"/>
</dbReference>
<keyword evidence="9" id="KW-0413">Isomerase</keyword>
<dbReference type="FunFam" id="3.40.50.1360:FF:000002">
    <property type="entry name" value="Glucosamine-6-phosphate deaminase"/>
    <property type="match status" value="1"/>
</dbReference>
<reference evidence="9" key="1">
    <citation type="submission" date="2022-07" db="EMBL/GenBank/DDBJ databases">
        <title>Fungi with potential for degradation of polypropylene.</title>
        <authorList>
            <person name="Gostincar C."/>
        </authorList>
    </citation>
    <scope>NUCLEOTIDE SEQUENCE</scope>
    <source>
        <strain evidence="9">EXF-13287</strain>
    </source>
</reference>
<proteinExistence type="inferred from homology"/>
<dbReference type="GO" id="GO:0006046">
    <property type="term" value="P:N-acetylglucosamine catabolic process"/>
    <property type="evidence" value="ECO:0007669"/>
    <property type="project" value="TreeGrafter"/>
</dbReference>
<dbReference type="AlphaFoldDB" id="A0AA38RTD2"/>
<evidence type="ECO:0000256" key="5">
    <source>
        <dbReference type="ARBA" id="ARBA00049961"/>
    </source>
</evidence>
<dbReference type="GO" id="GO:0005829">
    <property type="term" value="C:cytosol"/>
    <property type="evidence" value="ECO:0007669"/>
    <property type="project" value="UniProtKB-ARBA"/>
</dbReference>
<dbReference type="GO" id="GO:0005975">
    <property type="term" value="P:carbohydrate metabolic process"/>
    <property type="evidence" value="ECO:0007669"/>
    <property type="project" value="InterPro"/>
</dbReference>
<keyword evidence="4 6" id="KW-0119">Carbohydrate metabolism</keyword>
<accession>A0AA38RTD2</accession>
<name>A0AA38RTD2_9PEZI</name>
<dbReference type="PANTHER" id="PTHR11280">
    <property type="entry name" value="GLUCOSAMINE-6-PHOSPHATE ISOMERASE"/>
    <property type="match status" value="1"/>
</dbReference>
<comment type="caution">
    <text evidence="9">The sequence shown here is derived from an EMBL/GenBank/DDBJ whole genome shotgun (WGS) entry which is preliminary data.</text>
</comment>
<dbReference type="PROSITE" id="PS01161">
    <property type="entry name" value="GLC_GALNAC_ISOMERASE"/>
    <property type="match status" value="1"/>
</dbReference>
<comment type="catalytic activity">
    <reaction evidence="1 6">
        <text>alpha-D-glucosamine 6-phosphate + H2O = beta-D-fructose 6-phosphate + NH4(+)</text>
        <dbReference type="Rhea" id="RHEA:12172"/>
        <dbReference type="ChEBI" id="CHEBI:15377"/>
        <dbReference type="ChEBI" id="CHEBI:28938"/>
        <dbReference type="ChEBI" id="CHEBI:57634"/>
        <dbReference type="ChEBI" id="CHEBI:75989"/>
        <dbReference type="EC" id="3.5.99.6"/>
    </reaction>
</comment>
<evidence type="ECO:0000256" key="2">
    <source>
        <dbReference type="ARBA" id="ARBA00005526"/>
    </source>
</evidence>
<dbReference type="NCBIfam" id="TIGR00502">
    <property type="entry name" value="nagB"/>
    <property type="match status" value="1"/>
</dbReference>
<evidence type="ECO:0000259" key="8">
    <source>
        <dbReference type="Pfam" id="PF01182"/>
    </source>
</evidence>
<evidence type="ECO:0000256" key="7">
    <source>
        <dbReference type="SAM" id="MobiDB-lite"/>
    </source>
</evidence>
<dbReference type="Gene3D" id="3.40.50.1360">
    <property type="match status" value="1"/>
</dbReference>
<feature type="domain" description="Glucosamine/galactosamine-6-phosphate isomerase" evidence="8">
    <location>
        <begin position="8"/>
        <end position="222"/>
    </location>
</feature>
<evidence type="ECO:0000313" key="9">
    <source>
        <dbReference type="EMBL" id="KAJ9156934.1"/>
    </source>
</evidence>
<evidence type="ECO:0000256" key="6">
    <source>
        <dbReference type="RuleBase" id="RU361197"/>
    </source>
</evidence>